<dbReference type="Proteomes" id="UP000639606">
    <property type="component" value="Unassembled WGS sequence"/>
</dbReference>
<evidence type="ECO:0000313" key="2">
    <source>
        <dbReference type="Proteomes" id="UP000639606"/>
    </source>
</evidence>
<dbReference type="RefSeq" id="WP_189221690.1">
    <property type="nucleotide sequence ID" value="NZ_BMRG01000001.1"/>
</dbReference>
<dbReference type="EMBL" id="BMRG01000001">
    <property type="protein sequence ID" value="GGP39636.1"/>
    <property type="molecule type" value="Genomic_DNA"/>
</dbReference>
<proteinExistence type="predicted"/>
<gene>
    <name evidence="1" type="ORF">GCM10010185_09000</name>
</gene>
<reference evidence="1" key="1">
    <citation type="journal article" date="2014" name="Int. J. Syst. Evol. Microbiol.">
        <title>Complete genome sequence of Corynebacterium casei LMG S-19264T (=DSM 44701T), isolated from a smear-ripened cheese.</title>
        <authorList>
            <consortium name="US DOE Joint Genome Institute (JGI-PGF)"/>
            <person name="Walter F."/>
            <person name="Albersmeier A."/>
            <person name="Kalinowski J."/>
            <person name="Ruckert C."/>
        </authorList>
    </citation>
    <scope>NUCLEOTIDE SEQUENCE</scope>
    <source>
        <strain evidence="1">JCM 3313</strain>
    </source>
</reference>
<protein>
    <submittedName>
        <fullName evidence="1">Uncharacterized protein</fullName>
    </submittedName>
</protein>
<sequence length="109" mass="11773">MATRYWVEVGCEVRPQTSELEEHVLAVMDALLDDPGAIDPDVTAELSTNTVRIALAVDARTDRDALDRALVITRSALRKPSDQEASNGGLVVLDGFDARVRPAEALGSR</sequence>
<keyword evidence="2" id="KW-1185">Reference proteome</keyword>
<name>A0A918AGR9_9PSEU</name>
<reference evidence="1" key="2">
    <citation type="submission" date="2020-09" db="EMBL/GenBank/DDBJ databases">
        <authorList>
            <person name="Sun Q."/>
            <person name="Ohkuma M."/>
        </authorList>
    </citation>
    <scope>NUCLEOTIDE SEQUENCE</scope>
    <source>
        <strain evidence="1">JCM 3313</strain>
    </source>
</reference>
<evidence type="ECO:0000313" key="1">
    <source>
        <dbReference type="EMBL" id="GGP39636.1"/>
    </source>
</evidence>
<dbReference type="AlphaFoldDB" id="A0A918AGR9"/>
<accession>A0A918AGR9</accession>
<comment type="caution">
    <text evidence="1">The sequence shown here is derived from an EMBL/GenBank/DDBJ whole genome shotgun (WGS) entry which is preliminary data.</text>
</comment>
<organism evidence="1 2">
    <name type="scientific">Saccharothrix coeruleofusca</name>
    <dbReference type="NCBI Taxonomy" id="33919"/>
    <lineage>
        <taxon>Bacteria</taxon>
        <taxon>Bacillati</taxon>
        <taxon>Actinomycetota</taxon>
        <taxon>Actinomycetes</taxon>
        <taxon>Pseudonocardiales</taxon>
        <taxon>Pseudonocardiaceae</taxon>
        <taxon>Saccharothrix</taxon>
    </lineage>
</organism>